<evidence type="ECO:0000259" key="8">
    <source>
        <dbReference type="PROSITE" id="PS50928"/>
    </source>
</evidence>
<dbReference type="Pfam" id="PF00528">
    <property type="entry name" value="BPD_transp_1"/>
    <property type="match status" value="1"/>
</dbReference>
<protein>
    <submittedName>
        <fullName evidence="9">ABC transporter permease</fullName>
    </submittedName>
</protein>
<feature type="transmembrane region" description="Helical" evidence="7">
    <location>
        <begin position="147"/>
        <end position="169"/>
    </location>
</feature>
<evidence type="ECO:0000256" key="7">
    <source>
        <dbReference type="RuleBase" id="RU363032"/>
    </source>
</evidence>
<evidence type="ECO:0000313" key="9">
    <source>
        <dbReference type="EMBL" id="PWF22617.1"/>
    </source>
</evidence>
<sequence>MSTHAVTMPAMQQPARRIRSRYRDTWITLAGLVVILSVWTLSVRLFDVPTYILPAPEAVWQALWSGLAVSPTSPIGYYLPLWSTFSNAALGFMIGTGLALVLGSLMAESRTIEKLLMPYAFALQSLPKVAIAPLIVIWLGFGDGSKIAIAALLSFFPVLINSFTGLRAIEPERVDLMRSLSATRFETYRIVKLPNAAPYIFAGLDMAVVYALLGTIVAEFLGAQSGMGVVITQAQAVTDVAGVFAALVILGAMGICLHALVRRLEKRLIHWTDRGR</sequence>
<evidence type="ECO:0000256" key="5">
    <source>
        <dbReference type="ARBA" id="ARBA00022989"/>
    </source>
</evidence>
<feature type="transmembrane region" description="Helical" evidence="7">
    <location>
        <begin position="26"/>
        <end position="46"/>
    </location>
</feature>
<dbReference type="InterPro" id="IPR035906">
    <property type="entry name" value="MetI-like_sf"/>
</dbReference>
<comment type="subcellular location">
    <subcellularLocation>
        <location evidence="1 7">Cell membrane</location>
        <topology evidence="1 7">Multi-pass membrane protein</topology>
    </subcellularLocation>
</comment>
<reference evidence="10" key="1">
    <citation type="submission" date="2018-05" db="EMBL/GenBank/DDBJ databases">
        <authorList>
            <person name="Li Y."/>
        </authorList>
    </citation>
    <scope>NUCLEOTIDE SEQUENCE [LARGE SCALE GENOMIC DNA]</scope>
    <source>
        <strain evidence="10">3d-2-2</strain>
    </source>
</reference>
<dbReference type="AlphaFoldDB" id="A0A2V1JWA3"/>
<evidence type="ECO:0000256" key="2">
    <source>
        <dbReference type="ARBA" id="ARBA00022448"/>
    </source>
</evidence>
<gene>
    <name evidence="9" type="ORF">DD235_11085</name>
</gene>
<dbReference type="GO" id="GO:0005886">
    <property type="term" value="C:plasma membrane"/>
    <property type="evidence" value="ECO:0007669"/>
    <property type="project" value="UniProtKB-SubCell"/>
</dbReference>
<dbReference type="Gene3D" id="1.10.3720.10">
    <property type="entry name" value="MetI-like"/>
    <property type="match status" value="1"/>
</dbReference>
<organism evidence="9 10">
    <name type="scientific">Corticimicrobacter populi</name>
    <dbReference type="NCBI Taxonomy" id="2175229"/>
    <lineage>
        <taxon>Bacteria</taxon>
        <taxon>Pseudomonadati</taxon>
        <taxon>Pseudomonadota</taxon>
        <taxon>Betaproteobacteria</taxon>
        <taxon>Burkholderiales</taxon>
        <taxon>Alcaligenaceae</taxon>
        <taxon>Corticimicrobacter</taxon>
    </lineage>
</organism>
<keyword evidence="10" id="KW-1185">Reference proteome</keyword>
<feature type="transmembrane region" description="Helical" evidence="7">
    <location>
        <begin position="199"/>
        <end position="221"/>
    </location>
</feature>
<dbReference type="PANTHER" id="PTHR30151:SF0">
    <property type="entry name" value="ABC TRANSPORTER PERMEASE PROTEIN MJ0413-RELATED"/>
    <property type="match status" value="1"/>
</dbReference>
<feature type="domain" description="ABC transmembrane type-1" evidence="8">
    <location>
        <begin position="81"/>
        <end position="261"/>
    </location>
</feature>
<accession>A0A2V1JWA3</accession>
<dbReference type="EMBL" id="QETA01000004">
    <property type="protein sequence ID" value="PWF22617.1"/>
    <property type="molecule type" value="Genomic_DNA"/>
</dbReference>
<keyword evidence="4 7" id="KW-0812">Transmembrane</keyword>
<dbReference type="Proteomes" id="UP000245212">
    <property type="component" value="Unassembled WGS sequence"/>
</dbReference>
<evidence type="ECO:0000256" key="1">
    <source>
        <dbReference type="ARBA" id="ARBA00004651"/>
    </source>
</evidence>
<feature type="transmembrane region" description="Helical" evidence="7">
    <location>
        <begin position="88"/>
        <end position="107"/>
    </location>
</feature>
<keyword evidence="2 7" id="KW-0813">Transport</keyword>
<keyword evidence="3" id="KW-1003">Cell membrane</keyword>
<dbReference type="PROSITE" id="PS50928">
    <property type="entry name" value="ABC_TM1"/>
    <property type="match status" value="1"/>
</dbReference>
<name>A0A2V1JWA3_9BURK</name>
<dbReference type="InterPro" id="IPR000515">
    <property type="entry name" value="MetI-like"/>
</dbReference>
<feature type="transmembrane region" description="Helical" evidence="7">
    <location>
        <begin position="119"/>
        <end position="141"/>
    </location>
</feature>
<dbReference type="CDD" id="cd06261">
    <property type="entry name" value="TM_PBP2"/>
    <property type="match status" value="1"/>
</dbReference>
<evidence type="ECO:0000256" key="3">
    <source>
        <dbReference type="ARBA" id="ARBA00022475"/>
    </source>
</evidence>
<evidence type="ECO:0000256" key="4">
    <source>
        <dbReference type="ARBA" id="ARBA00022692"/>
    </source>
</evidence>
<evidence type="ECO:0000313" key="10">
    <source>
        <dbReference type="Proteomes" id="UP000245212"/>
    </source>
</evidence>
<dbReference type="GO" id="GO:0055085">
    <property type="term" value="P:transmembrane transport"/>
    <property type="evidence" value="ECO:0007669"/>
    <property type="project" value="InterPro"/>
</dbReference>
<feature type="transmembrane region" description="Helical" evidence="7">
    <location>
        <begin position="241"/>
        <end position="261"/>
    </location>
</feature>
<dbReference type="RefSeq" id="WP_109062142.1">
    <property type="nucleotide sequence ID" value="NZ_QETA01000004.1"/>
</dbReference>
<proteinExistence type="inferred from homology"/>
<comment type="similarity">
    <text evidence="7">Belongs to the binding-protein-dependent transport system permease family.</text>
</comment>
<keyword evidence="5 7" id="KW-1133">Transmembrane helix</keyword>
<dbReference type="SUPFAM" id="SSF161098">
    <property type="entry name" value="MetI-like"/>
    <property type="match status" value="1"/>
</dbReference>
<comment type="caution">
    <text evidence="9">The sequence shown here is derived from an EMBL/GenBank/DDBJ whole genome shotgun (WGS) entry which is preliminary data.</text>
</comment>
<dbReference type="PANTHER" id="PTHR30151">
    <property type="entry name" value="ALKANE SULFONATE ABC TRANSPORTER-RELATED, MEMBRANE SUBUNIT"/>
    <property type="match status" value="1"/>
</dbReference>
<evidence type="ECO:0000256" key="6">
    <source>
        <dbReference type="ARBA" id="ARBA00023136"/>
    </source>
</evidence>
<keyword evidence="6 7" id="KW-0472">Membrane</keyword>